<organism evidence="3 4">
    <name type="scientific">Polytolypa hystricis (strain UAMH7299)</name>
    <dbReference type="NCBI Taxonomy" id="1447883"/>
    <lineage>
        <taxon>Eukaryota</taxon>
        <taxon>Fungi</taxon>
        <taxon>Dikarya</taxon>
        <taxon>Ascomycota</taxon>
        <taxon>Pezizomycotina</taxon>
        <taxon>Eurotiomycetes</taxon>
        <taxon>Eurotiomycetidae</taxon>
        <taxon>Onygenales</taxon>
        <taxon>Onygenales incertae sedis</taxon>
        <taxon>Polytolypa</taxon>
    </lineage>
</organism>
<evidence type="ECO:0000313" key="3">
    <source>
        <dbReference type="EMBL" id="PGH14671.1"/>
    </source>
</evidence>
<dbReference type="Gene3D" id="3.30.710.10">
    <property type="entry name" value="Potassium Channel Kv1.1, Chain A"/>
    <property type="match status" value="1"/>
</dbReference>
<accession>A0A2B7Y0V8</accession>
<dbReference type="STRING" id="1447883.A0A2B7Y0V8"/>
<dbReference type="CDD" id="cd18186">
    <property type="entry name" value="BTB_POZ_ZBTB_KLHL-like"/>
    <property type="match status" value="1"/>
</dbReference>
<proteinExistence type="predicted"/>
<feature type="domain" description="BTB" evidence="2">
    <location>
        <begin position="39"/>
        <end position="106"/>
    </location>
</feature>
<dbReference type="Pfam" id="PF00651">
    <property type="entry name" value="BTB"/>
    <property type="match status" value="1"/>
</dbReference>
<dbReference type="AlphaFoldDB" id="A0A2B7Y0V8"/>
<dbReference type="SMART" id="SM00225">
    <property type="entry name" value="BTB"/>
    <property type="match status" value="1"/>
</dbReference>
<dbReference type="OrthoDB" id="6359816at2759"/>
<gene>
    <name evidence="3" type="ORF">AJ80_05852</name>
</gene>
<dbReference type="PANTHER" id="PTHR47843:SF5">
    <property type="entry name" value="BTB_POZ DOMAIN PROTEIN"/>
    <property type="match status" value="1"/>
</dbReference>
<dbReference type="Proteomes" id="UP000224634">
    <property type="component" value="Unassembled WGS sequence"/>
</dbReference>
<comment type="caution">
    <text evidence="3">The sequence shown here is derived from an EMBL/GenBank/DDBJ whole genome shotgun (WGS) entry which is preliminary data.</text>
</comment>
<feature type="compositionally biased region" description="Basic and acidic residues" evidence="1">
    <location>
        <begin position="137"/>
        <end position="147"/>
    </location>
</feature>
<dbReference type="SUPFAM" id="SSF54695">
    <property type="entry name" value="POZ domain"/>
    <property type="match status" value="1"/>
</dbReference>
<evidence type="ECO:0000259" key="2">
    <source>
        <dbReference type="PROSITE" id="PS50097"/>
    </source>
</evidence>
<dbReference type="InterPro" id="IPR011333">
    <property type="entry name" value="SKP1/BTB/POZ_sf"/>
</dbReference>
<dbReference type="EMBL" id="PDNA01000091">
    <property type="protein sequence ID" value="PGH14671.1"/>
    <property type="molecule type" value="Genomic_DNA"/>
</dbReference>
<name>A0A2B7Y0V8_POLH7</name>
<feature type="region of interest" description="Disordered" evidence="1">
    <location>
        <begin position="1"/>
        <end position="31"/>
    </location>
</feature>
<feature type="region of interest" description="Disordered" evidence="1">
    <location>
        <begin position="128"/>
        <end position="149"/>
    </location>
</feature>
<evidence type="ECO:0000313" key="4">
    <source>
        <dbReference type="Proteomes" id="UP000224634"/>
    </source>
</evidence>
<feature type="compositionally biased region" description="Low complexity" evidence="1">
    <location>
        <begin position="14"/>
        <end position="30"/>
    </location>
</feature>
<reference evidence="3 4" key="1">
    <citation type="submission" date="2017-10" db="EMBL/GenBank/DDBJ databases">
        <title>Comparative genomics in systemic dimorphic fungi from Ajellomycetaceae.</title>
        <authorList>
            <person name="Munoz J.F."/>
            <person name="Mcewen J.G."/>
            <person name="Clay O.K."/>
            <person name="Cuomo C.A."/>
        </authorList>
    </citation>
    <scope>NUCLEOTIDE SEQUENCE [LARGE SCALE GENOMIC DNA]</scope>
    <source>
        <strain evidence="3 4">UAMH7299</strain>
    </source>
</reference>
<sequence length="335" mass="37193">MAHDKPPPRPPSPAASSSSSSPSDTTSPFSKLLETGEFSDFKIQCQGEEFPVVKAIMCVQSPVIAAAMRGGFQEAQTGTFSLNDFDPETVKLMIEFMYTQKYDVPQPASGPDELEASESQVADAIAAPSETTLETARNNDKSPEQHKPTPIGVVQHVRMYAIGEYLDIRALRRHADNHISRTLTTEWSTPAFISGLREVFGLTGCSPPLFSVMAKSAHLHIQELLSDDDYNALDMPIAFSKLLIANMASRQCTLEADIRDLHTAAAEKDTEIKKQTGQYKALVGEVNTIMEFSRKKENCRNCRHNFGCYLDRDGWVMYGSQGFIIRCRKCMCKHD</sequence>
<keyword evidence="4" id="KW-1185">Reference proteome</keyword>
<dbReference type="PROSITE" id="PS50097">
    <property type="entry name" value="BTB"/>
    <property type="match status" value="1"/>
</dbReference>
<evidence type="ECO:0000256" key="1">
    <source>
        <dbReference type="SAM" id="MobiDB-lite"/>
    </source>
</evidence>
<dbReference type="PANTHER" id="PTHR47843">
    <property type="entry name" value="BTB DOMAIN-CONTAINING PROTEIN-RELATED"/>
    <property type="match status" value="1"/>
</dbReference>
<dbReference type="InterPro" id="IPR000210">
    <property type="entry name" value="BTB/POZ_dom"/>
</dbReference>
<protein>
    <recommendedName>
        <fullName evidence="2">BTB domain-containing protein</fullName>
    </recommendedName>
</protein>